<dbReference type="InterPro" id="IPR011009">
    <property type="entry name" value="Kinase-like_dom_sf"/>
</dbReference>
<evidence type="ECO:0000313" key="15">
    <source>
        <dbReference type="RefSeq" id="XP_018828263.2"/>
    </source>
</evidence>
<dbReference type="Pfam" id="PF13855">
    <property type="entry name" value="LRR_8"/>
    <property type="match status" value="1"/>
</dbReference>
<dbReference type="SMART" id="SM00220">
    <property type="entry name" value="S_TKc"/>
    <property type="match status" value="1"/>
</dbReference>
<keyword evidence="6" id="KW-0677">Repeat</keyword>
<dbReference type="InterPro" id="IPR055414">
    <property type="entry name" value="LRR_R13L4/SHOC2-like"/>
</dbReference>
<evidence type="ECO:0000256" key="9">
    <source>
        <dbReference type="ARBA" id="ARBA00022989"/>
    </source>
</evidence>
<dbReference type="Gene3D" id="1.10.510.10">
    <property type="entry name" value="Transferase(Phosphotransferase) domain 1"/>
    <property type="match status" value="1"/>
</dbReference>
<evidence type="ECO:0000256" key="3">
    <source>
        <dbReference type="ARBA" id="ARBA00022614"/>
    </source>
</evidence>
<dbReference type="PROSITE" id="PS00108">
    <property type="entry name" value="PROTEIN_KINASE_ST"/>
    <property type="match status" value="1"/>
</dbReference>
<keyword evidence="4" id="KW-0812">Transmembrane</keyword>
<dbReference type="InterPro" id="IPR032675">
    <property type="entry name" value="LRR_dom_sf"/>
</dbReference>
<dbReference type="Gene3D" id="3.80.10.10">
    <property type="entry name" value="Ribonuclease Inhibitor"/>
    <property type="match status" value="4"/>
</dbReference>
<dbReference type="PANTHER" id="PTHR27008:SF585">
    <property type="entry name" value="PROTEIN KINASE DOMAIN-CONTAINING PROTEIN"/>
    <property type="match status" value="1"/>
</dbReference>
<dbReference type="Pfam" id="PF00560">
    <property type="entry name" value="LRR_1"/>
    <property type="match status" value="3"/>
</dbReference>
<dbReference type="InterPro" id="IPR000719">
    <property type="entry name" value="Prot_kinase_dom"/>
</dbReference>
<keyword evidence="3" id="KW-0433">Leucine-rich repeat</keyword>
<dbReference type="PROSITE" id="PS51450">
    <property type="entry name" value="LRR"/>
    <property type="match status" value="2"/>
</dbReference>
<dbReference type="FunFam" id="3.80.10.10:FF:000101">
    <property type="entry name" value="LRR receptor-like serine/threonine-protein kinase ERECTA"/>
    <property type="match status" value="1"/>
</dbReference>
<dbReference type="SUPFAM" id="SSF52058">
    <property type="entry name" value="L domain-like"/>
    <property type="match status" value="2"/>
</dbReference>
<evidence type="ECO:0000256" key="4">
    <source>
        <dbReference type="ARBA" id="ARBA00022692"/>
    </source>
</evidence>
<name>A0A2I4F9D7_JUGRE</name>
<dbReference type="InParanoid" id="A0A2I4F9D7"/>
<reference evidence="15" key="1">
    <citation type="submission" date="2025-08" db="UniProtKB">
        <authorList>
            <consortium name="RefSeq"/>
        </authorList>
    </citation>
    <scope>IDENTIFICATION</scope>
    <source>
        <tissue evidence="15">Leaves</tissue>
    </source>
</reference>
<dbReference type="STRING" id="51240.A0A2I4F9D7"/>
<dbReference type="InterPro" id="IPR008271">
    <property type="entry name" value="Ser/Thr_kinase_AS"/>
</dbReference>
<dbReference type="GO" id="GO:0005524">
    <property type="term" value="F:ATP binding"/>
    <property type="evidence" value="ECO:0007669"/>
    <property type="project" value="UniProtKB-KW"/>
</dbReference>
<accession>A0A2I4F9D7</accession>
<evidence type="ECO:0000256" key="2">
    <source>
        <dbReference type="ARBA" id="ARBA00008684"/>
    </source>
</evidence>
<dbReference type="FunFam" id="3.80.10.10:FF:000095">
    <property type="entry name" value="LRR receptor-like serine/threonine-protein kinase GSO1"/>
    <property type="match status" value="1"/>
</dbReference>
<keyword evidence="11" id="KW-0675">Receptor</keyword>
<dbReference type="PROSITE" id="PS50011">
    <property type="entry name" value="PROTEIN_KINASE_DOM"/>
    <property type="match status" value="1"/>
</dbReference>
<dbReference type="Proteomes" id="UP000235220">
    <property type="component" value="Chromosome 3"/>
</dbReference>
<dbReference type="KEGG" id="jre:108996693"/>
<evidence type="ECO:0000259" key="13">
    <source>
        <dbReference type="PROSITE" id="PS50011"/>
    </source>
</evidence>
<dbReference type="RefSeq" id="XP_018828263.2">
    <property type="nucleotide sequence ID" value="XM_018972718.2"/>
</dbReference>
<dbReference type="Pfam" id="PF00069">
    <property type="entry name" value="Pkinase"/>
    <property type="match status" value="1"/>
</dbReference>
<proteinExistence type="inferred from homology"/>
<gene>
    <name evidence="15" type="primary">LOC108996693</name>
</gene>
<evidence type="ECO:0000256" key="6">
    <source>
        <dbReference type="ARBA" id="ARBA00022737"/>
    </source>
</evidence>
<comment type="similarity">
    <text evidence="2">Belongs to the protein kinase superfamily. Ser/Thr protein kinase family.</text>
</comment>
<keyword evidence="14" id="KW-1185">Reference proteome</keyword>
<dbReference type="Pfam" id="PF08263">
    <property type="entry name" value="LRRNT_2"/>
    <property type="match status" value="1"/>
</dbReference>
<keyword evidence="7" id="KW-0547">Nucleotide-binding</keyword>
<keyword evidence="9" id="KW-1133">Transmembrane helix</keyword>
<evidence type="ECO:0000256" key="12">
    <source>
        <dbReference type="ARBA" id="ARBA00023180"/>
    </source>
</evidence>
<keyword evidence="12" id="KW-0325">Glycoprotein</keyword>
<organism evidence="14 15">
    <name type="scientific">Juglans regia</name>
    <name type="common">English walnut</name>
    <dbReference type="NCBI Taxonomy" id="51240"/>
    <lineage>
        <taxon>Eukaryota</taxon>
        <taxon>Viridiplantae</taxon>
        <taxon>Streptophyta</taxon>
        <taxon>Embryophyta</taxon>
        <taxon>Tracheophyta</taxon>
        <taxon>Spermatophyta</taxon>
        <taxon>Magnoliopsida</taxon>
        <taxon>eudicotyledons</taxon>
        <taxon>Gunneridae</taxon>
        <taxon>Pentapetalae</taxon>
        <taxon>rosids</taxon>
        <taxon>fabids</taxon>
        <taxon>Fagales</taxon>
        <taxon>Juglandaceae</taxon>
        <taxon>Juglans</taxon>
    </lineage>
</organism>
<comment type="subcellular location">
    <subcellularLocation>
        <location evidence="1">Membrane</location>
        <topology evidence="1">Single-pass type I membrane protein</topology>
    </subcellularLocation>
</comment>
<evidence type="ECO:0000256" key="8">
    <source>
        <dbReference type="ARBA" id="ARBA00022840"/>
    </source>
</evidence>
<sequence>MDTAYYFSLLYFVTLFVAQSYLPSLVGAATLRNIASDQHALLALKARISQYDPHNVLTNNWSTSSNSVCNWVGVRCGSRHHRITALNLSYMALEGTIPPQMGNLSFLVRLNIRNNSFHSSIPKELAHLRRLKTLNFRFNDFSGEFPSWIGLLSKLQHLALHGNSFTGTIPPSLSNISSLQRLSCSINQLSGSIPSSIFNMSTLQEIYLGGNKLSGPMPSIFFDLPSLQIIDLADNDQLSGVLPMDIFDHLPNLNRLSIFGNQFSGELPSTLFRCTQLQLLSLSFNNFSRRVPPEIWNLTMLVFLDLSDNNFEGAIPSALFTCKQLQFLSLSYNNFTGRVPQEIGNLTMLVRLVLRFNNKSLYLEMLLLSDNPLNGIFPSSVGNLSTSLQYFGIGHCIINGNIPREIGNLSSLTTLLLDNNQFAGPFPTTMGTLHKLEALYLQNNKLKGSIPSDLCNLESLVELNLASNELTGGIPECMGTLNSLRNLYLAFNQLTSMVPLSLWNLTYILEVNLSSNLLVGSLPIEMGNMKVLRILDLSRNQLSGDIPTTIGAVKDLVNLSLAYNKLEGSIPEACGELVSLEFLDLSNNKLSGDIPKSLEALSYLKYLNVSFNRLQGKIPTGGPFENFSAASFMSNNALCGAPQLQVPPCKEDSPLKKKTIVVHVLKYVLPGIGLTILLVVALATQRLSLNNLLGEESFGSVYKGTLSNGLNVAIKVLNLQVEGTFKSFDVECEVLRNTRCKTQPTVLSILDLDSVSLLSFHALNHPNFSEPPPLTVKLSPDCISTQPAIIPPNLIKIISICSNIEFKALVLEYMPNGNLEKWLYSHNHYLNVLQRLNIMVDVASALEYVHYGYSTIIVHCDLKPSNILLDDDLVAHVADFGMAKLLGNGYFMMRTMTLVTIGYMGQSMDRKELFLPEEMCIVMAFYHGNFYKKEIYKCHIFRRNEFEVLDRGIITSTFGNDIIDGNLLSNERDDASMEELIYSIMRLALECCAESPEQRINVKNVSDKLHKIKMKFLQADHTDQGN</sequence>
<dbReference type="PRINTS" id="PR00019">
    <property type="entry name" value="LEURICHRPT"/>
</dbReference>
<dbReference type="SUPFAM" id="SSF56112">
    <property type="entry name" value="Protein kinase-like (PK-like)"/>
    <property type="match status" value="1"/>
</dbReference>
<dbReference type="GO" id="GO:0016020">
    <property type="term" value="C:membrane"/>
    <property type="evidence" value="ECO:0007669"/>
    <property type="project" value="UniProtKB-SubCell"/>
</dbReference>
<feature type="domain" description="Protein kinase" evidence="13">
    <location>
        <begin position="687"/>
        <end position="1017"/>
    </location>
</feature>
<dbReference type="GO" id="GO:0004672">
    <property type="term" value="F:protein kinase activity"/>
    <property type="evidence" value="ECO:0007669"/>
    <property type="project" value="InterPro"/>
</dbReference>
<evidence type="ECO:0000256" key="10">
    <source>
        <dbReference type="ARBA" id="ARBA00023136"/>
    </source>
</evidence>
<evidence type="ECO:0000313" key="14">
    <source>
        <dbReference type="Proteomes" id="UP000235220"/>
    </source>
</evidence>
<dbReference type="InterPro" id="IPR051809">
    <property type="entry name" value="Plant_receptor-like_S/T_kinase"/>
</dbReference>
<evidence type="ECO:0000256" key="5">
    <source>
        <dbReference type="ARBA" id="ARBA00022729"/>
    </source>
</evidence>
<dbReference type="PANTHER" id="PTHR27008">
    <property type="entry name" value="OS04G0122200 PROTEIN"/>
    <property type="match status" value="1"/>
</dbReference>
<dbReference type="SMART" id="SM00365">
    <property type="entry name" value="LRR_SD22"/>
    <property type="match status" value="4"/>
</dbReference>
<evidence type="ECO:0000256" key="11">
    <source>
        <dbReference type="ARBA" id="ARBA00023170"/>
    </source>
</evidence>
<keyword evidence="8" id="KW-0067">ATP-binding</keyword>
<keyword evidence="5" id="KW-0732">Signal</keyword>
<dbReference type="AlphaFoldDB" id="A0A2I4F9D7"/>
<dbReference type="InterPro" id="IPR001611">
    <property type="entry name" value="Leu-rich_rpt"/>
</dbReference>
<dbReference type="GeneID" id="108996693"/>
<dbReference type="Gene3D" id="3.30.200.20">
    <property type="entry name" value="Phosphorylase Kinase, domain 1"/>
    <property type="match status" value="1"/>
</dbReference>
<dbReference type="InterPro" id="IPR003591">
    <property type="entry name" value="Leu-rich_rpt_typical-subtyp"/>
</dbReference>
<dbReference type="InterPro" id="IPR013210">
    <property type="entry name" value="LRR_N_plant-typ"/>
</dbReference>
<dbReference type="Pfam" id="PF23598">
    <property type="entry name" value="LRR_14"/>
    <property type="match status" value="2"/>
</dbReference>
<protein>
    <submittedName>
        <fullName evidence="15">LRR receptor-like serine/threonine-protein kinase GSO1</fullName>
    </submittedName>
</protein>
<keyword evidence="10" id="KW-0472">Membrane</keyword>
<dbReference type="OrthoDB" id="676979at2759"/>
<dbReference type="SMART" id="SM00369">
    <property type="entry name" value="LRR_TYP"/>
    <property type="match status" value="9"/>
</dbReference>
<evidence type="ECO:0000256" key="1">
    <source>
        <dbReference type="ARBA" id="ARBA00004479"/>
    </source>
</evidence>
<evidence type="ECO:0000256" key="7">
    <source>
        <dbReference type="ARBA" id="ARBA00022741"/>
    </source>
</evidence>
<dbReference type="FunFam" id="3.80.10.10:FF:000041">
    <property type="entry name" value="LRR receptor-like serine/threonine-protein kinase ERECTA"/>
    <property type="match status" value="1"/>
</dbReference>